<evidence type="ECO:0000256" key="1">
    <source>
        <dbReference type="SAM" id="MobiDB-lite"/>
    </source>
</evidence>
<feature type="region of interest" description="Disordered" evidence="1">
    <location>
        <begin position="170"/>
        <end position="189"/>
    </location>
</feature>
<keyword evidence="3" id="KW-1185">Reference proteome</keyword>
<dbReference type="OrthoDB" id="10068591at2759"/>
<protein>
    <submittedName>
        <fullName evidence="2">Uncharacterized protein</fullName>
    </submittedName>
</protein>
<organism evidence="2 3">
    <name type="scientific">Desmophyllum pertusum</name>
    <dbReference type="NCBI Taxonomy" id="174260"/>
    <lineage>
        <taxon>Eukaryota</taxon>
        <taxon>Metazoa</taxon>
        <taxon>Cnidaria</taxon>
        <taxon>Anthozoa</taxon>
        <taxon>Hexacorallia</taxon>
        <taxon>Scleractinia</taxon>
        <taxon>Caryophylliina</taxon>
        <taxon>Caryophylliidae</taxon>
        <taxon>Desmophyllum</taxon>
    </lineage>
</organism>
<dbReference type="Proteomes" id="UP001163046">
    <property type="component" value="Unassembled WGS sequence"/>
</dbReference>
<gene>
    <name evidence="2" type="ORF">OS493_035614</name>
</gene>
<sequence length="189" mass="20843">MCVQWLNKWLGQFRQHIRSLAGKISRAQAGSVVKGTKTPKTPSSIKGILKTDRTSSQRTASEMSKPASISFDVEALGGRAADTAAPAEAINYFCEIRMERNWSEYGCEHVRRLLSRPRTTPGTRCSFCRKYTANGASRGWRNALQSLSSRKGNFSRTSVSYAYNLPNPSQCSVKQHGASPQNSDAQPIP</sequence>
<evidence type="ECO:0000313" key="2">
    <source>
        <dbReference type="EMBL" id="KAJ7382337.1"/>
    </source>
</evidence>
<comment type="caution">
    <text evidence="2">The sequence shown here is derived from an EMBL/GenBank/DDBJ whole genome shotgun (WGS) entry which is preliminary data.</text>
</comment>
<accession>A0A9W9ZIJ9</accession>
<dbReference type="AlphaFoldDB" id="A0A9W9ZIJ9"/>
<proteinExistence type="predicted"/>
<name>A0A9W9ZIJ9_9CNID</name>
<dbReference type="EMBL" id="MU825927">
    <property type="protein sequence ID" value="KAJ7382337.1"/>
    <property type="molecule type" value="Genomic_DNA"/>
</dbReference>
<reference evidence="2" key="1">
    <citation type="submission" date="2023-01" db="EMBL/GenBank/DDBJ databases">
        <title>Genome assembly of the deep-sea coral Lophelia pertusa.</title>
        <authorList>
            <person name="Herrera S."/>
            <person name="Cordes E."/>
        </authorList>
    </citation>
    <scope>NUCLEOTIDE SEQUENCE</scope>
    <source>
        <strain evidence="2">USNM1676648</strain>
        <tissue evidence="2">Polyp</tissue>
    </source>
</reference>
<evidence type="ECO:0000313" key="3">
    <source>
        <dbReference type="Proteomes" id="UP001163046"/>
    </source>
</evidence>